<reference evidence="2" key="1">
    <citation type="submission" date="2018-12" db="EMBL/GenBank/DDBJ databases">
        <authorList>
            <person name="Jaffe A."/>
        </authorList>
    </citation>
    <scope>NUCLEOTIDE SEQUENCE</scope>
</reference>
<evidence type="ECO:0000256" key="1">
    <source>
        <dbReference type="RuleBase" id="RU003814"/>
    </source>
</evidence>
<dbReference type="PANTHER" id="PTHR43475:SF2">
    <property type="entry name" value="RIBOSE 1,5-BISPHOSPHATE ISOMERASE"/>
    <property type="match status" value="1"/>
</dbReference>
<dbReference type="SUPFAM" id="SSF100950">
    <property type="entry name" value="NagB/RpiA/CoA transferase-like"/>
    <property type="match status" value="1"/>
</dbReference>
<name>A0A447IU51_9ARCH</name>
<dbReference type="InterPro" id="IPR037171">
    <property type="entry name" value="NagB/RpiA_transferase-like"/>
</dbReference>
<proteinExistence type="inferred from homology"/>
<sequence length="262" mass="29673">MNKFEKICKDIKSVKIQGATNVAKAAIRAYLLKPTHSSKKKLISLRPTEPTLVNSLNFLKKWSRKSILSHFDEAQDRINSLVYKVLKNKKIIYTHCHSTNVVKALIYSKKKGRKFSVSLTETRPLYQGRKTAMELANARIKATLYADSAMHDAIEKADLILLGADAILNSGVINKIGSEAISDIAKTHNIPLHIIADSWKFSPKNVKIEERDFHEVWRKAPKNIKIRNPAFEKIPKKNIKSIISELGNLKYSGFIKKADKII</sequence>
<accession>A0A447IU51</accession>
<protein>
    <submittedName>
        <fullName evidence="2">R15P Isomerase</fullName>
    </submittedName>
</protein>
<comment type="similarity">
    <text evidence="1">Belongs to the eIF-2B alpha/beta/delta subunits family.</text>
</comment>
<dbReference type="Pfam" id="PF01008">
    <property type="entry name" value="IF-2B"/>
    <property type="match status" value="1"/>
</dbReference>
<dbReference type="AlphaFoldDB" id="A0A447IU51"/>
<dbReference type="GO" id="GO:0046523">
    <property type="term" value="F:S-methyl-5-thioribose-1-phosphate isomerase activity"/>
    <property type="evidence" value="ECO:0007669"/>
    <property type="project" value="TreeGrafter"/>
</dbReference>
<dbReference type="Gene3D" id="3.40.50.10470">
    <property type="entry name" value="Translation initiation factor eif-2b, domain 2"/>
    <property type="match status" value="1"/>
</dbReference>
<keyword evidence="2" id="KW-0413">Isomerase</keyword>
<organism evidence="2">
    <name type="scientific">uncultured Candidatus Pacearchaeota archaeon</name>
    <dbReference type="NCBI Taxonomy" id="2109283"/>
    <lineage>
        <taxon>Archaea</taxon>
        <taxon>Candidatus Pacearchaeota</taxon>
        <taxon>environmental samples</taxon>
    </lineage>
</organism>
<dbReference type="GO" id="GO:0019509">
    <property type="term" value="P:L-methionine salvage from methylthioadenosine"/>
    <property type="evidence" value="ECO:0007669"/>
    <property type="project" value="TreeGrafter"/>
</dbReference>
<dbReference type="PANTHER" id="PTHR43475">
    <property type="entry name" value="METHYLTHIORIBOSE-1-PHOSPHATE ISOMERASE"/>
    <property type="match status" value="1"/>
</dbReference>
<dbReference type="InterPro" id="IPR000649">
    <property type="entry name" value="IF-2B-related"/>
</dbReference>
<gene>
    <name evidence="2" type="primary">e2b2</name>
</gene>
<dbReference type="InterPro" id="IPR042529">
    <property type="entry name" value="IF_2B-like_C"/>
</dbReference>
<evidence type="ECO:0000313" key="2">
    <source>
        <dbReference type="EMBL" id="VDS11036.1"/>
    </source>
</evidence>
<dbReference type="EMBL" id="LR131648">
    <property type="protein sequence ID" value="VDS11036.1"/>
    <property type="molecule type" value="Genomic_DNA"/>
</dbReference>